<dbReference type="PANTHER" id="PTHR42878:SF15">
    <property type="entry name" value="BACTERIOPHYTOCHROME"/>
    <property type="match status" value="1"/>
</dbReference>
<dbReference type="GO" id="GO:0005886">
    <property type="term" value="C:plasma membrane"/>
    <property type="evidence" value="ECO:0007669"/>
    <property type="project" value="UniProtKB-SubCell"/>
</dbReference>
<dbReference type="GO" id="GO:0007234">
    <property type="term" value="P:osmosensory signaling via phosphorelay pathway"/>
    <property type="evidence" value="ECO:0007669"/>
    <property type="project" value="TreeGrafter"/>
</dbReference>
<dbReference type="PRINTS" id="PR00344">
    <property type="entry name" value="BCTRLSENSOR"/>
</dbReference>
<dbReference type="InterPro" id="IPR000014">
    <property type="entry name" value="PAS"/>
</dbReference>
<evidence type="ECO:0000256" key="5">
    <source>
        <dbReference type="ARBA" id="ARBA00022679"/>
    </source>
</evidence>
<dbReference type="SMART" id="SM00388">
    <property type="entry name" value="HisKA"/>
    <property type="match status" value="1"/>
</dbReference>
<dbReference type="Gene3D" id="1.10.287.130">
    <property type="match status" value="1"/>
</dbReference>
<dbReference type="FunFam" id="3.30.565.10:FF:000006">
    <property type="entry name" value="Sensor histidine kinase WalK"/>
    <property type="match status" value="1"/>
</dbReference>
<dbReference type="PROSITE" id="PS50112">
    <property type="entry name" value="PAS"/>
    <property type="match status" value="1"/>
</dbReference>
<dbReference type="InterPro" id="IPR035965">
    <property type="entry name" value="PAS-like_dom_sf"/>
</dbReference>
<comment type="catalytic activity">
    <reaction evidence="1">
        <text>ATP + protein L-histidine = ADP + protein N-phospho-L-histidine.</text>
        <dbReference type="EC" id="2.7.13.3"/>
    </reaction>
</comment>
<evidence type="ECO:0000313" key="13">
    <source>
        <dbReference type="EMBL" id="BAO82353.1"/>
    </source>
</evidence>
<gene>
    <name evidence="13" type="ORF">SMCB_0125</name>
</gene>
<dbReference type="InterPro" id="IPR036890">
    <property type="entry name" value="HATPase_C_sf"/>
</dbReference>
<feature type="region of interest" description="Disordered" evidence="9">
    <location>
        <begin position="47"/>
        <end position="75"/>
    </location>
</feature>
<keyword evidence="8" id="KW-0175">Coiled coil</keyword>
<dbReference type="InterPro" id="IPR003661">
    <property type="entry name" value="HisK_dim/P_dom"/>
</dbReference>
<evidence type="ECO:0000256" key="4">
    <source>
        <dbReference type="ARBA" id="ARBA00022553"/>
    </source>
</evidence>
<keyword evidence="4" id="KW-0597">Phosphoprotein</keyword>
<feature type="domain" description="PAS" evidence="11">
    <location>
        <begin position="1"/>
        <end position="48"/>
    </location>
</feature>
<dbReference type="InterPro" id="IPR013767">
    <property type="entry name" value="PAS_fold"/>
</dbReference>
<dbReference type="KEGG" id="cbab:SMCB_0125"/>
<dbReference type="PROSITE" id="PS50109">
    <property type="entry name" value="HIS_KIN"/>
    <property type="match status" value="1"/>
</dbReference>
<proteinExistence type="predicted"/>
<dbReference type="InterPro" id="IPR004358">
    <property type="entry name" value="Sig_transdc_His_kin-like_C"/>
</dbReference>
<evidence type="ECO:0000256" key="3">
    <source>
        <dbReference type="ARBA" id="ARBA00012438"/>
    </source>
</evidence>
<dbReference type="PROSITE" id="PS50113">
    <property type="entry name" value="PAC"/>
    <property type="match status" value="1"/>
</dbReference>
<dbReference type="CDD" id="cd00082">
    <property type="entry name" value="HisKA"/>
    <property type="match status" value="1"/>
</dbReference>
<dbReference type="InterPro" id="IPR050351">
    <property type="entry name" value="BphY/WalK/GraS-like"/>
</dbReference>
<dbReference type="CDD" id="cd00130">
    <property type="entry name" value="PAS"/>
    <property type="match status" value="1"/>
</dbReference>
<evidence type="ECO:0000256" key="2">
    <source>
        <dbReference type="ARBA" id="ARBA00004429"/>
    </source>
</evidence>
<dbReference type="Gene3D" id="3.30.565.10">
    <property type="entry name" value="Histidine kinase-like ATPase, C-terminal domain"/>
    <property type="match status" value="1"/>
</dbReference>
<dbReference type="SMART" id="SM00387">
    <property type="entry name" value="HATPase_c"/>
    <property type="match status" value="1"/>
</dbReference>
<protein>
    <recommendedName>
        <fullName evidence="3">histidine kinase</fullName>
        <ecNumber evidence="3">2.7.13.3</ecNumber>
    </recommendedName>
</protein>
<name>A0A060NS73_9BURK</name>
<feature type="compositionally biased region" description="Polar residues" evidence="9">
    <location>
        <begin position="47"/>
        <end position="56"/>
    </location>
</feature>
<dbReference type="EMBL" id="AP014569">
    <property type="protein sequence ID" value="BAO82353.1"/>
    <property type="molecule type" value="Genomic_DNA"/>
</dbReference>
<dbReference type="AlphaFoldDB" id="A0A060NS73"/>
<organism evidence="13 14">
    <name type="scientific">Serpentinimonas maccroryi</name>
    <dbReference type="NCBI Taxonomy" id="1458426"/>
    <lineage>
        <taxon>Bacteria</taxon>
        <taxon>Pseudomonadati</taxon>
        <taxon>Pseudomonadota</taxon>
        <taxon>Betaproteobacteria</taxon>
        <taxon>Burkholderiales</taxon>
        <taxon>Comamonadaceae</taxon>
        <taxon>Serpentinimonas</taxon>
    </lineage>
</organism>
<evidence type="ECO:0000259" key="11">
    <source>
        <dbReference type="PROSITE" id="PS50112"/>
    </source>
</evidence>
<evidence type="ECO:0000256" key="9">
    <source>
        <dbReference type="SAM" id="MobiDB-lite"/>
    </source>
</evidence>
<keyword evidence="5" id="KW-0808">Transferase</keyword>
<evidence type="ECO:0000259" key="12">
    <source>
        <dbReference type="PROSITE" id="PS50113"/>
    </source>
</evidence>
<dbReference type="RefSeq" id="WP_052468347.1">
    <property type="nucleotide sequence ID" value="NZ_AP014569.1"/>
</dbReference>
<dbReference type="SUPFAM" id="SSF55785">
    <property type="entry name" value="PYP-like sensor domain (PAS domain)"/>
    <property type="match status" value="1"/>
</dbReference>
<evidence type="ECO:0000256" key="1">
    <source>
        <dbReference type="ARBA" id="ARBA00000085"/>
    </source>
</evidence>
<dbReference type="STRING" id="1458426.SMCB_0125"/>
<dbReference type="Proteomes" id="UP000066014">
    <property type="component" value="Chromosome"/>
</dbReference>
<feature type="domain" description="PAC" evidence="12">
    <location>
        <begin position="90"/>
        <end position="143"/>
    </location>
</feature>
<feature type="coiled-coil region" evidence="8">
    <location>
        <begin position="131"/>
        <end position="165"/>
    </location>
</feature>
<dbReference type="InterPro" id="IPR005467">
    <property type="entry name" value="His_kinase_dom"/>
</dbReference>
<dbReference type="GO" id="GO:0000155">
    <property type="term" value="F:phosphorelay sensor kinase activity"/>
    <property type="evidence" value="ECO:0007669"/>
    <property type="project" value="InterPro"/>
</dbReference>
<feature type="domain" description="Histidine kinase" evidence="10">
    <location>
        <begin position="172"/>
        <end position="396"/>
    </location>
</feature>
<dbReference type="PANTHER" id="PTHR42878">
    <property type="entry name" value="TWO-COMPONENT HISTIDINE KINASE"/>
    <property type="match status" value="1"/>
</dbReference>
<dbReference type="SUPFAM" id="SSF47384">
    <property type="entry name" value="Homodimeric domain of signal transducing histidine kinase"/>
    <property type="match status" value="1"/>
</dbReference>
<dbReference type="GO" id="GO:0030295">
    <property type="term" value="F:protein kinase activator activity"/>
    <property type="evidence" value="ECO:0007669"/>
    <property type="project" value="TreeGrafter"/>
</dbReference>
<dbReference type="InterPro" id="IPR000700">
    <property type="entry name" value="PAS-assoc_C"/>
</dbReference>
<dbReference type="InterPro" id="IPR036097">
    <property type="entry name" value="HisK_dim/P_sf"/>
</dbReference>
<dbReference type="EC" id="2.7.13.3" evidence="3"/>
<dbReference type="HOGENOM" id="CLU_000445_114_71_4"/>
<comment type="subcellular location">
    <subcellularLocation>
        <location evidence="2">Cell inner membrane</location>
        <topology evidence="2">Multi-pass membrane protein</topology>
    </subcellularLocation>
</comment>
<dbReference type="Pfam" id="PF00989">
    <property type="entry name" value="PAS"/>
    <property type="match status" value="1"/>
</dbReference>
<evidence type="ECO:0000313" key="14">
    <source>
        <dbReference type="Proteomes" id="UP000066014"/>
    </source>
</evidence>
<dbReference type="SUPFAM" id="SSF55874">
    <property type="entry name" value="ATPase domain of HSP90 chaperone/DNA topoisomerase II/histidine kinase"/>
    <property type="match status" value="1"/>
</dbReference>
<reference evidence="13 14" key="1">
    <citation type="journal article" date="2014" name="Nat. Commun.">
        <title>Physiological and genomic features of highly alkaliphilic hydrogen-utilizing Betaproteobacteria from a continental serpentinizing site.</title>
        <authorList>
            <person name="Suzuki S."/>
            <person name="Kuenen J.G."/>
            <person name="Schipper K."/>
            <person name="van der Velde S."/>
            <person name="Ishii S."/>
            <person name="Wu A."/>
            <person name="Sorokin D.Y."/>
            <person name="Tenney A."/>
            <person name="Meng X.Y."/>
            <person name="Morrill P.L."/>
            <person name="Kamagata Y."/>
            <person name="Muyzer G."/>
            <person name="Nealson K.H."/>
        </authorList>
    </citation>
    <scope>NUCLEOTIDE SEQUENCE [LARGE SCALE GENOMIC DNA]</scope>
    <source>
        <strain evidence="13 14">B1</strain>
    </source>
</reference>
<dbReference type="OrthoDB" id="8552871at2"/>
<sequence length="401" mass="44481">MRDAAIFFLDADGRVSDWTPSAERLLGWSAPQMLGQSVACFAPVRQPQASATQPGTQPGAEPHTEPGPQADDAADPMTLGIERATLLGQSETPGWQQRADGSLFWAQTVLTALHDPEAGELQGYACLMRDQTETKRLLELLEQLNSALEARVQERTRQLQEINHDLEAFSASVSHDLRAPLRHISSYLELLREDLGPELGPEVQRHLATIGSAAEHMGQLIDGLLAFSRLGRSALQRRELSMTDLLHSSRNRVLHDPALQRPSDSLCWQLPPELPQVQGDPRLLSQVWDNLLANALKYSRPRPRVEIRVGWRPQTSPEGAPELVFWVQDNGVGFDTQRAERLFGVFQRLHRARDFEGVGIGLALCRRIVERHGGRIWADSAPDQGSTFYFSLPEAGAATTP</sequence>
<dbReference type="InterPro" id="IPR003594">
    <property type="entry name" value="HATPase_dom"/>
</dbReference>
<evidence type="ECO:0000256" key="6">
    <source>
        <dbReference type="ARBA" id="ARBA00022777"/>
    </source>
</evidence>
<dbReference type="Pfam" id="PF02518">
    <property type="entry name" value="HATPase_c"/>
    <property type="match status" value="1"/>
</dbReference>
<evidence type="ECO:0000256" key="7">
    <source>
        <dbReference type="ARBA" id="ARBA00023136"/>
    </source>
</evidence>
<keyword evidence="7" id="KW-0472">Membrane</keyword>
<dbReference type="Pfam" id="PF00512">
    <property type="entry name" value="HisKA"/>
    <property type="match status" value="1"/>
</dbReference>
<accession>A0A060NS73</accession>
<evidence type="ECO:0000256" key="8">
    <source>
        <dbReference type="SAM" id="Coils"/>
    </source>
</evidence>
<evidence type="ECO:0000259" key="10">
    <source>
        <dbReference type="PROSITE" id="PS50109"/>
    </source>
</evidence>
<keyword evidence="6 13" id="KW-0418">Kinase</keyword>
<keyword evidence="14" id="KW-1185">Reference proteome</keyword>
<dbReference type="Gene3D" id="3.30.450.20">
    <property type="entry name" value="PAS domain"/>
    <property type="match status" value="1"/>
</dbReference>
<dbReference type="GO" id="GO:0000156">
    <property type="term" value="F:phosphorelay response regulator activity"/>
    <property type="evidence" value="ECO:0007669"/>
    <property type="project" value="TreeGrafter"/>
</dbReference>